<feature type="domain" description="ABC transporter" evidence="5">
    <location>
        <begin position="5"/>
        <end position="240"/>
    </location>
</feature>
<keyword evidence="1" id="KW-0813">Transport</keyword>
<evidence type="ECO:0000313" key="6">
    <source>
        <dbReference type="EMBL" id="MDG6782644.1"/>
    </source>
</evidence>
<keyword evidence="3 6" id="KW-0067">ATP-binding</keyword>
<protein>
    <submittedName>
        <fullName evidence="6">ABC transporter ATP-binding protein</fullName>
    </submittedName>
</protein>
<dbReference type="SMART" id="SM00382">
    <property type="entry name" value="AAA"/>
    <property type="match status" value="1"/>
</dbReference>
<dbReference type="Pfam" id="PF00005">
    <property type="entry name" value="ABC_tran"/>
    <property type="match status" value="1"/>
</dbReference>
<dbReference type="PANTHER" id="PTHR42794:SF1">
    <property type="entry name" value="HEMIN IMPORT ATP-BINDING PROTEIN HMUV"/>
    <property type="match status" value="1"/>
</dbReference>
<dbReference type="RefSeq" id="WP_005199641.1">
    <property type="nucleotide sequence ID" value="NZ_CP136136.1"/>
</dbReference>
<keyword evidence="2" id="KW-0547">Nucleotide-binding</keyword>
<dbReference type="InterPro" id="IPR003593">
    <property type="entry name" value="AAA+_ATPase"/>
</dbReference>
<name>A0AAW6RHC4_GORRU</name>
<sequence>MTASITCRSVCASRGGVEVLHDVDLEIGSGTWVSLVGPNGSGKTTLLHALAGLVASTGQIDVAGVDPGRARRREIARAVALMPQRPIVPEGTSVRELIGLGRTPHIARFGSETRSDREVVDDVIERLDLEEFANRSASALSGGELQRVVLARALAQQPRVLLLDEPTSALDIGHQQQVLDLVDSMRRASELTVIAAMHDLTSAAQYGQRLVLLDRGRIVADGPPAEVLTAERLRDVYAAKVEVLDRRDGPAVLPVRDPGPGER</sequence>
<dbReference type="GO" id="GO:0005524">
    <property type="term" value="F:ATP binding"/>
    <property type="evidence" value="ECO:0007669"/>
    <property type="project" value="UniProtKB-KW"/>
</dbReference>
<dbReference type="Gene3D" id="3.40.50.300">
    <property type="entry name" value="P-loop containing nucleotide triphosphate hydrolases"/>
    <property type="match status" value="1"/>
</dbReference>
<organism evidence="6">
    <name type="scientific">Gordonia rubripertincta</name>
    <name type="common">Rhodococcus corallinus</name>
    <dbReference type="NCBI Taxonomy" id="36822"/>
    <lineage>
        <taxon>Bacteria</taxon>
        <taxon>Bacillati</taxon>
        <taxon>Actinomycetota</taxon>
        <taxon>Actinomycetes</taxon>
        <taxon>Mycobacteriales</taxon>
        <taxon>Gordoniaceae</taxon>
        <taxon>Gordonia</taxon>
    </lineage>
</organism>
<dbReference type="PROSITE" id="PS00211">
    <property type="entry name" value="ABC_TRANSPORTER_1"/>
    <property type="match status" value="1"/>
</dbReference>
<dbReference type="PANTHER" id="PTHR42794">
    <property type="entry name" value="HEMIN IMPORT ATP-BINDING PROTEIN HMUV"/>
    <property type="match status" value="1"/>
</dbReference>
<dbReference type="SUPFAM" id="SSF52540">
    <property type="entry name" value="P-loop containing nucleoside triphosphate hydrolases"/>
    <property type="match status" value="1"/>
</dbReference>
<proteinExistence type="predicted"/>
<reference evidence="6" key="1">
    <citation type="submission" date="2023-04" db="EMBL/GenBank/DDBJ databases">
        <title>Characterization and analysis of the complete genome of Gordonia rubripertincta 112, the degrader of aromatic and aliphatic compounds.</title>
        <authorList>
            <person name="Frantsuzova E."/>
            <person name="Bogun A."/>
            <person name="Delegan Y."/>
        </authorList>
    </citation>
    <scope>NUCLEOTIDE SEQUENCE</scope>
    <source>
        <strain evidence="6">112</strain>
    </source>
</reference>
<dbReference type="CDD" id="cd03214">
    <property type="entry name" value="ABC_Iron-Siderophores_B12_Hemin"/>
    <property type="match status" value="1"/>
</dbReference>
<evidence type="ECO:0000259" key="5">
    <source>
        <dbReference type="PROSITE" id="PS50893"/>
    </source>
</evidence>
<accession>A0AAW6RHC4</accession>
<dbReference type="InterPro" id="IPR027417">
    <property type="entry name" value="P-loop_NTPase"/>
</dbReference>
<dbReference type="FunFam" id="3.40.50.300:FF:000134">
    <property type="entry name" value="Iron-enterobactin ABC transporter ATP-binding protein"/>
    <property type="match status" value="1"/>
</dbReference>
<dbReference type="AlphaFoldDB" id="A0AAW6RHC4"/>
<evidence type="ECO:0000256" key="3">
    <source>
        <dbReference type="ARBA" id="ARBA00022840"/>
    </source>
</evidence>
<dbReference type="GO" id="GO:0016887">
    <property type="term" value="F:ATP hydrolysis activity"/>
    <property type="evidence" value="ECO:0007669"/>
    <property type="project" value="InterPro"/>
</dbReference>
<evidence type="ECO:0000256" key="1">
    <source>
        <dbReference type="ARBA" id="ARBA00022448"/>
    </source>
</evidence>
<gene>
    <name evidence="6" type="ORF">QBL07_17645</name>
</gene>
<evidence type="ECO:0000256" key="4">
    <source>
        <dbReference type="ARBA" id="ARBA00022967"/>
    </source>
</evidence>
<keyword evidence="4" id="KW-1278">Translocase</keyword>
<dbReference type="InterPro" id="IPR003439">
    <property type="entry name" value="ABC_transporter-like_ATP-bd"/>
</dbReference>
<dbReference type="InterPro" id="IPR017871">
    <property type="entry name" value="ABC_transporter-like_CS"/>
</dbReference>
<comment type="caution">
    <text evidence="6">The sequence shown here is derived from an EMBL/GenBank/DDBJ whole genome shotgun (WGS) entry which is preliminary data.</text>
</comment>
<dbReference type="EMBL" id="JARUXG010000012">
    <property type="protein sequence ID" value="MDG6782644.1"/>
    <property type="molecule type" value="Genomic_DNA"/>
</dbReference>
<evidence type="ECO:0000256" key="2">
    <source>
        <dbReference type="ARBA" id="ARBA00022741"/>
    </source>
</evidence>
<dbReference type="PROSITE" id="PS50893">
    <property type="entry name" value="ABC_TRANSPORTER_2"/>
    <property type="match status" value="1"/>
</dbReference>